<dbReference type="EMBL" id="CAJOBA010008600">
    <property type="protein sequence ID" value="CAF3832359.1"/>
    <property type="molecule type" value="Genomic_DNA"/>
</dbReference>
<gene>
    <name evidence="2" type="ORF">OVA965_LOCUS17729</name>
    <name evidence="3" type="ORF">TMI583_LOCUS17742</name>
</gene>
<name>A0A8S2K2H2_9BILA</name>
<comment type="caution">
    <text evidence="3">The sequence shown here is derived from an EMBL/GenBank/DDBJ whole genome shotgun (WGS) entry which is preliminary data.</text>
</comment>
<feature type="region of interest" description="Disordered" evidence="1">
    <location>
        <begin position="387"/>
        <end position="411"/>
    </location>
</feature>
<evidence type="ECO:0000313" key="4">
    <source>
        <dbReference type="Proteomes" id="UP000682733"/>
    </source>
</evidence>
<accession>A0A8S2K2H2</accession>
<dbReference type="EMBL" id="CAJNOK010008584">
    <property type="protein sequence ID" value="CAF1067487.1"/>
    <property type="molecule type" value="Genomic_DNA"/>
</dbReference>
<sequence>MSSPSPSPSTKNFYKPISSVPFHLVDKQKIMSGDEGEDSIYVYRSTPFDMESQQEVIGEPSQLNDVYGVYNNTSLSSERMRTANTPRQADIMVHATMPDYYKNQTFVNEQNINEIQHHNNCITPDIFDKSEQFESKRVRRPSIVIREKHFAIASSCPDDGNGNQCLDLTVTTGNNTSIPLSAYKINYDPQPHIIRKKANDDIVYKQQIAVRYLQPPTPPPMAPLIIREIRQPALPALPPVIIRQRPVAPKTPPPLIIREYPPLPPKIEPSKVITKQLPPEPPLPRTVILERLPQLPAKPPPIIVERWLPYKQQKRRVLYEKAPPLPPMESPRNLIIQWDSPPVRVLKEVRPLGVLRTDPNKYVQQYGEENLKSADSLPQYIQTLLRSSNENNQDNEEQQEEQMISRENGDNKYEDNVELLLQNTQKMTINNEFQLMAQDNGDVAAQQSMLHQKYYYQQQNGSYATNFINQASNTNDIQVFSNGQSNWTLKHPNENNCISTNSSFTSWQNNCQQLIS</sequence>
<dbReference type="AlphaFoldDB" id="A0A8S2K2H2"/>
<evidence type="ECO:0000256" key="1">
    <source>
        <dbReference type="SAM" id="MobiDB-lite"/>
    </source>
</evidence>
<protein>
    <submittedName>
        <fullName evidence="3">Uncharacterized protein</fullName>
    </submittedName>
</protein>
<reference evidence="3" key="1">
    <citation type="submission" date="2021-02" db="EMBL/GenBank/DDBJ databases">
        <authorList>
            <person name="Nowell W R."/>
        </authorList>
    </citation>
    <scope>NUCLEOTIDE SEQUENCE</scope>
</reference>
<proteinExistence type="predicted"/>
<evidence type="ECO:0000313" key="3">
    <source>
        <dbReference type="EMBL" id="CAF3832359.1"/>
    </source>
</evidence>
<dbReference type="Proteomes" id="UP000677228">
    <property type="component" value="Unassembled WGS sequence"/>
</dbReference>
<dbReference type="Proteomes" id="UP000682733">
    <property type="component" value="Unassembled WGS sequence"/>
</dbReference>
<organism evidence="3 4">
    <name type="scientific">Didymodactylos carnosus</name>
    <dbReference type="NCBI Taxonomy" id="1234261"/>
    <lineage>
        <taxon>Eukaryota</taxon>
        <taxon>Metazoa</taxon>
        <taxon>Spiralia</taxon>
        <taxon>Gnathifera</taxon>
        <taxon>Rotifera</taxon>
        <taxon>Eurotatoria</taxon>
        <taxon>Bdelloidea</taxon>
        <taxon>Philodinida</taxon>
        <taxon>Philodinidae</taxon>
        <taxon>Didymodactylos</taxon>
    </lineage>
</organism>
<evidence type="ECO:0000313" key="2">
    <source>
        <dbReference type="EMBL" id="CAF1067487.1"/>
    </source>
</evidence>